<dbReference type="InterPro" id="IPR011010">
    <property type="entry name" value="DNA_brk_join_enz"/>
</dbReference>
<comment type="similarity">
    <text evidence="1">Belongs to the 'phage' integrase family.</text>
</comment>
<dbReference type="InterPro" id="IPR035386">
    <property type="entry name" value="Arm-DNA-bind_5"/>
</dbReference>
<gene>
    <name evidence="5" type="ORF">CE91St16_22220</name>
</gene>
<evidence type="ECO:0000256" key="3">
    <source>
        <dbReference type="ARBA" id="ARBA00023172"/>
    </source>
</evidence>
<organism evidence="5 6">
    <name type="scientific">Alistipes finegoldii</name>
    <dbReference type="NCBI Taxonomy" id="214856"/>
    <lineage>
        <taxon>Bacteria</taxon>
        <taxon>Pseudomonadati</taxon>
        <taxon>Bacteroidota</taxon>
        <taxon>Bacteroidia</taxon>
        <taxon>Bacteroidales</taxon>
        <taxon>Rikenellaceae</taxon>
        <taxon>Alistipes</taxon>
    </lineage>
</organism>
<keyword evidence="2" id="KW-0238">DNA-binding</keyword>
<accession>A0AA37NNU2</accession>
<feature type="domain" description="Tyr recombinase" evidence="4">
    <location>
        <begin position="234"/>
        <end position="427"/>
    </location>
</feature>
<dbReference type="EMBL" id="BQOL01000001">
    <property type="protein sequence ID" value="GKI19314.1"/>
    <property type="molecule type" value="Genomic_DNA"/>
</dbReference>
<dbReference type="RefSeq" id="WP_244076663.1">
    <property type="nucleotide sequence ID" value="NZ_AP025581.1"/>
</dbReference>
<name>A0AA37NNU2_9BACT</name>
<evidence type="ECO:0000259" key="4">
    <source>
        <dbReference type="PROSITE" id="PS51898"/>
    </source>
</evidence>
<evidence type="ECO:0000256" key="2">
    <source>
        <dbReference type="ARBA" id="ARBA00023125"/>
    </source>
</evidence>
<dbReference type="PANTHER" id="PTHR30349">
    <property type="entry name" value="PHAGE INTEGRASE-RELATED"/>
    <property type="match status" value="1"/>
</dbReference>
<dbReference type="Gene3D" id="1.10.150.130">
    <property type="match status" value="1"/>
</dbReference>
<dbReference type="Pfam" id="PF17293">
    <property type="entry name" value="Arm-DNA-bind_5"/>
    <property type="match status" value="1"/>
</dbReference>
<dbReference type="GO" id="GO:0003677">
    <property type="term" value="F:DNA binding"/>
    <property type="evidence" value="ECO:0007669"/>
    <property type="project" value="UniProtKB-KW"/>
</dbReference>
<comment type="caution">
    <text evidence="5">The sequence shown here is derived from an EMBL/GenBank/DDBJ whole genome shotgun (WGS) entry which is preliminary data.</text>
</comment>
<dbReference type="GO" id="GO:0015074">
    <property type="term" value="P:DNA integration"/>
    <property type="evidence" value="ECO:0007669"/>
    <property type="project" value="InterPro"/>
</dbReference>
<sequence>MGRIKSEYPMGCYCIRNKPNAKNEVVIYLTYYLNGVAVPRSTGVRIHFSDWDDVKGRVRLKNPNAGRLNDRLKECRDKIDAQIREYDGPLTPKILADIMDGKYEVNVTLSKNSDYIQFAREYHKRRYELQKISYSTFYNGDLYITQFGKFVAEVTGKKTIRICDLTLDLFERYKAFRLQKGNTKEGVNKMLTPLFKAVSYAKDNELLSIKVASTITSSYFDLKQRKYRSEVEDGNIHYLTPEQLNAFINLYDKVLQDRTREIMDMFLFSFHACGLRVSDIITLEWSHIDWKACEIGKNLFKGNVAHTIPLTEPAIAILKRWQQKQYNKRFVFDLLPENYDLTNEADLDMRRKSKNRTIQVSLNALGYKIGLPFNLTMHVARHTFAVMALNRGISLHMISQLLGHGSIITTEKVYAQFLPDTINDAVRNQLAFGSFTPSV</sequence>
<dbReference type="InterPro" id="IPR002104">
    <property type="entry name" value="Integrase_catalytic"/>
</dbReference>
<dbReference type="Proteomes" id="UP001055105">
    <property type="component" value="Unassembled WGS sequence"/>
</dbReference>
<dbReference type="Gene3D" id="1.10.443.10">
    <property type="entry name" value="Intergrase catalytic core"/>
    <property type="match status" value="1"/>
</dbReference>
<dbReference type="SUPFAM" id="SSF56349">
    <property type="entry name" value="DNA breaking-rejoining enzymes"/>
    <property type="match status" value="1"/>
</dbReference>
<dbReference type="PANTHER" id="PTHR30349:SF64">
    <property type="entry name" value="PROPHAGE INTEGRASE INTD-RELATED"/>
    <property type="match status" value="1"/>
</dbReference>
<proteinExistence type="inferred from homology"/>
<evidence type="ECO:0000256" key="1">
    <source>
        <dbReference type="ARBA" id="ARBA00008857"/>
    </source>
</evidence>
<evidence type="ECO:0000313" key="6">
    <source>
        <dbReference type="Proteomes" id="UP001055105"/>
    </source>
</evidence>
<dbReference type="InterPro" id="IPR010998">
    <property type="entry name" value="Integrase_recombinase_N"/>
</dbReference>
<keyword evidence="3" id="KW-0233">DNA recombination</keyword>
<dbReference type="GO" id="GO:0006310">
    <property type="term" value="P:DNA recombination"/>
    <property type="evidence" value="ECO:0007669"/>
    <property type="project" value="UniProtKB-KW"/>
</dbReference>
<reference evidence="5" key="1">
    <citation type="submission" date="2022-01" db="EMBL/GenBank/DDBJ databases">
        <title>Novel bile acid biosynthetic pathways are enriched in the microbiome of centenarians.</title>
        <authorList>
            <person name="Sato Y."/>
            <person name="Atarashi K."/>
            <person name="Plichta R.D."/>
            <person name="Arai Y."/>
            <person name="Sasajima S."/>
            <person name="Kearney M.S."/>
            <person name="Suda W."/>
            <person name="Takeshita K."/>
            <person name="Sasaki T."/>
            <person name="Okamoto S."/>
            <person name="Skelly N.A."/>
            <person name="Okamura Y."/>
            <person name="Vlamakis H."/>
            <person name="Li Y."/>
            <person name="Tanoue T."/>
            <person name="Takei H."/>
            <person name="Nittono H."/>
            <person name="Narushima S."/>
            <person name="Irie J."/>
            <person name="Itoh H."/>
            <person name="Moriya K."/>
            <person name="Sugiura Y."/>
            <person name="Suematsu M."/>
            <person name="Moritoki N."/>
            <person name="Shibata S."/>
            <person name="Littman R.D."/>
            <person name="Fischbach A.M."/>
            <person name="Uwamino Y."/>
            <person name="Inoue T."/>
            <person name="Honda A."/>
            <person name="Hattori M."/>
            <person name="Murai T."/>
            <person name="Xavier J.R."/>
            <person name="Hirose N."/>
            <person name="Honda K."/>
        </authorList>
    </citation>
    <scope>NUCLEOTIDE SEQUENCE</scope>
    <source>
        <strain evidence="5">CE91-St16</strain>
    </source>
</reference>
<evidence type="ECO:0000313" key="5">
    <source>
        <dbReference type="EMBL" id="GKI19314.1"/>
    </source>
</evidence>
<dbReference type="InterPro" id="IPR050090">
    <property type="entry name" value="Tyrosine_recombinase_XerCD"/>
</dbReference>
<dbReference type="PROSITE" id="PS51898">
    <property type="entry name" value="TYR_RECOMBINASE"/>
    <property type="match status" value="1"/>
</dbReference>
<protein>
    <submittedName>
        <fullName evidence="5">Tyrosine recombinase</fullName>
    </submittedName>
</protein>
<dbReference type="InterPro" id="IPR013762">
    <property type="entry name" value="Integrase-like_cat_sf"/>
</dbReference>
<dbReference type="AlphaFoldDB" id="A0AA37NNU2"/>
<dbReference type="Pfam" id="PF00589">
    <property type="entry name" value="Phage_integrase"/>
    <property type="match status" value="1"/>
</dbReference>